<feature type="domain" description="HTH gntR-type" evidence="4">
    <location>
        <begin position="3"/>
        <end position="71"/>
    </location>
</feature>
<dbReference type="CDD" id="cd07377">
    <property type="entry name" value="WHTH_GntR"/>
    <property type="match status" value="1"/>
</dbReference>
<dbReference type="SUPFAM" id="SSF48008">
    <property type="entry name" value="GntR ligand-binding domain-like"/>
    <property type="match status" value="1"/>
</dbReference>
<keyword evidence="2" id="KW-0238">DNA-binding</keyword>
<evidence type="ECO:0000256" key="2">
    <source>
        <dbReference type="ARBA" id="ARBA00023125"/>
    </source>
</evidence>
<evidence type="ECO:0000313" key="5">
    <source>
        <dbReference type="EMBL" id="MCD5311916.1"/>
    </source>
</evidence>
<dbReference type="PRINTS" id="PR00035">
    <property type="entry name" value="HTHGNTR"/>
</dbReference>
<dbReference type="PROSITE" id="PS50949">
    <property type="entry name" value="HTH_GNTR"/>
    <property type="match status" value="1"/>
</dbReference>
<evidence type="ECO:0000313" key="6">
    <source>
        <dbReference type="Proteomes" id="UP001138997"/>
    </source>
</evidence>
<dbReference type="GO" id="GO:0003700">
    <property type="term" value="F:DNA-binding transcription factor activity"/>
    <property type="evidence" value="ECO:0007669"/>
    <property type="project" value="InterPro"/>
</dbReference>
<comment type="caution">
    <text evidence="5">The sequence shown here is derived from an EMBL/GenBank/DDBJ whole genome shotgun (WGS) entry which is preliminary data.</text>
</comment>
<dbReference type="InterPro" id="IPR036390">
    <property type="entry name" value="WH_DNA-bd_sf"/>
</dbReference>
<reference evidence="5" key="1">
    <citation type="submission" date="2021-11" db="EMBL/GenBank/DDBJ databases">
        <title>Streptomyces corallinus and Kineosporia corallina sp. nov., two new coral-derived marine actinobacteria.</title>
        <authorList>
            <person name="Buangrab K."/>
            <person name="Sutthacheep M."/>
            <person name="Yeemin T."/>
            <person name="Harunari E."/>
            <person name="Igarashi Y."/>
            <person name="Sripreechasak P."/>
            <person name="Kanchanasin P."/>
            <person name="Tanasupawat S."/>
            <person name="Phongsopitanun W."/>
        </authorList>
    </citation>
    <scope>NUCLEOTIDE SEQUENCE</scope>
    <source>
        <strain evidence="5">JCM 31032</strain>
    </source>
</reference>
<dbReference type="InterPro" id="IPR008920">
    <property type="entry name" value="TF_FadR/GntR_C"/>
</dbReference>
<dbReference type="RefSeq" id="WP_231441601.1">
    <property type="nucleotide sequence ID" value="NZ_JAJOMB010000006.1"/>
</dbReference>
<evidence type="ECO:0000256" key="1">
    <source>
        <dbReference type="ARBA" id="ARBA00023015"/>
    </source>
</evidence>
<keyword evidence="6" id="KW-1185">Reference proteome</keyword>
<keyword evidence="3" id="KW-0804">Transcription</keyword>
<dbReference type="InterPro" id="IPR011711">
    <property type="entry name" value="GntR_C"/>
</dbReference>
<protein>
    <submittedName>
        <fullName evidence="5">GntR family transcriptional regulator</fullName>
    </submittedName>
</protein>
<evidence type="ECO:0000256" key="3">
    <source>
        <dbReference type="ARBA" id="ARBA00023163"/>
    </source>
</evidence>
<dbReference type="EMBL" id="JAJOMB010000006">
    <property type="protein sequence ID" value="MCD5311916.1"/>
    <property type="molecule type" value="Genomic_DNA"/>
</dbReference>
<dbReference type="Proteomes" id="UP001138997">
    <property type="component" value="Unassembled WGS sequence"/>
</dbReference>
<dbReference type="Pfam" id="PF00392">
    <property type="entry name" value="GntR"/>
    <property type="match status" value="1"/>
</dbReference>
<dbReference type="GO" id="GO:0003677">
    <property type="term" value="F:DNA binding"/>
    <property type="evidence" value="ECO:0007669"/>
    <property type="project" value="UniProtKB-KW"/>
</dbReference>
<dbReference type="Gene3D" id="1.10.10.10">
    <property type="entry name" value="Winged helix-like DNA-binding domain superfamily/Winged helix DNA-binding domain"/>
    <property type="match status" value="1"/>
</dbReference>
<gene>
    <name evidence="5" type="ORF">LR394_13480</name>
</gene>
<sequence length="201" mass="23061">MSTPLREQVYRSLRDDILNGRVSSRDRLTEPKLSRRYEVSRTPVREALSRLLSEGLIERTDFGYAITVPSPDELQNLHELRITLELHGITRCLDTPDRVHDKALLDDELEHWQARQRQPPDPGPAFGLEDDRFHRVLSQAAGNPQLTEALVTVLEKIRPSGPEPLHLPRSIAEHIEILELLRQQDLPAARQVLHRHLARTA</sequence>
<dbReference type="Pfam" id="PF07729">
    <property type="entry name" value="FCD"/>
    <property type="match status" value="1"/>
</dbReference>
<organism evidence="5 6">
    <name type="scientific">Kineosporia babensis</name>
    <dbReference type="NCBI Taxonomy" id="499548"/>
    <lineage>
        <taxon>Bacteria</taxon>
        <taxon>Bacillati</taxon>
        <taxon>Actinomycetota</taxon>
        <taxon>Actinomycetes</taxon>
        <taxon>Kineosporiales</taxon>
        <taxon>Kineosporiaceae</taxon>
        <taxon>Kineosporia</taxon>
    </lineage>
</organism>
<dbReference type="PANTHER" id="PTHR43537">
    <property type="entry name" value="TRANSCRIPTIONAL REGULATOR, GNTR FAMILY"/>
    <property type="match status" value="1"/>
</dbReference>
<dbReference type="InterPro" id="IPR000524">
    <property type="entry name" value="Tscrpt_reg_HTH_GntR"/>
</dbReference>
<dbReference type="AlphaFoldDB" id="A0A9X1NEN5"/>
<name>A0A9X1NEN5_9ACTN</name>
<dbReference type="SUPFAM" id="SSF46785">
    <property type="entry name" value="Winged helix' DNA-binding domain"/>
    <property type="match status" value="1"/>
</dbReference>
<proteinExistence type="predicted"/>
<dbReference type="SMART" id="SM00895">
    <property type="entry name" value="FCD"/>
    <property type="match status" value="1"/>
</dbReference>
<dbReference type="PANTHER" id="PTHR43537:SF45">
    <property type="entry name" value="GNTR FAMILY REGULATORY PROTEIN"/>
    <property type="match status" value="1"/>
</dbReference>
<dbReference type="Gene3D" id="1.20.120.530">
    <property type="entry name" value="GntR ligand-binding domain-like"/>
    <property type="match status" value="1"/>
</dbReference>
<keyword evidence="1" id="KW-0805">Transcription regulation</keyword>
<dbReference type="SMART" id="SM00345">
    <property type="entry name" value="HTH_GNTR"/>
    <property type="match status" value="1"/>
</dbReference>
<accession>A0A9X1NEN5</accession>
<evidence type="ECO:0000259" key="4">
    <source>
        <dbReference type="PROSITE" id="PS50949"/>
    </source>
</evidence>
<dbReference type="InterPro" id="IPR036388">
    <property type="entry name" value="WH-like_DNA-bd_sf"/>
</dbReference>